<keyword evidence="5" id="KW-1185">Reference proteome</keyword>
<dbReference type="InterPro" id="IPR008513">
    <property type="entry name" value="tRNA(Met)_cyd_acetate_ligase"/>
</dbReference>
<keyword evidence="3" id="KW-0820">tRNA-binding</keyword>
<feature type="binding site" evidence="3">
    <location>
        <begin position="7"/>
        <end position="20"/>
    </location>
    <ligand>
        <name>ATP</name>
        <dbReference type="ChEBI" id="CHEBI:30616"/>
    </ligand>
</feature>
<gene>
    <name evidence="3" type="primary">tmcAL</name>
    <name evidence="4" type="ORF">EDD72_12239</name>
</gene>
<evidence type="ECO:0000256" key="2">
    <source>
        <dbReference type="ARBA" id="ARBA00022694"/>
    </source>
</evidence>
<comment type="catalytic activity">
    <reaction evidence="3">
        <text>cytidine(34) in elongator tRNA(Met) + acetate + ATP = N(4)-acetylcytidine(34) in elongator tRNA(Met) + AMP + diphosphate</text>
        <dbReference type="Rhea" id="RHEA:58144"/>
        <dbReference type="Rhea" id="RHEA-COMP:10693"/>
        <dbReference type="Rhea" id="RHEA-COMP:10694"/>
        <dbReference type="ChEBI" id="CHEBI:30089"/>
        <dbReference type="ChEBI" id="CHEBI:30616"/>
        <dbReference type="ChEBI" id="CHEBI:33019"/>
        <dbReference type="ChEBI" id="CHEBI:74900"/>
        <dbReference type="ChEBI" id="CHEBI:82748"/>
        <dbReference type="ChEBI" id="CHEBI:456215"/>
    </reaction>
</comment>
<dbReference type="Gene3D" id="3.40.50.620">
    <property type="entry name" value="HUPs"/>
    <property type="match status" value="1"/>
</dbReference>
<feature type="binding site" evidence="3">
    <location>
        <position position="101"/>
    </location>
    <ligand>
        <name>ATP</name>
        <dbReference type="ChEBI" id="CHEBI:30616"/>
    </ligand>
</feature>
<dbReference type="InterPro" id="IPR014729">
    <property type="entry name" value="Rossmann-like_a/b/a_fold"/>
</dbReference>
<dbReference type="Pfam" id="PF05636">
    <property type="entry name" value="HIGH_NTase1"/>
    <property type="match status" value="1"/>
</dbReference>
<dbReference type="GO" id="GO:0005737">
    <property type="term" value="C:cytoplasm"/>
    <property type="evidence" value="ECO:0007669"/>
    <property type="project" value="UniProtKB-SubCell"/>
</dbReference>
<dbReference type="NCBIfam" id="NF010192">
    <property type="entry name" value="PRK13671.1"/>
    <property type="match status" value="1"/>
</dbReference>
<comment type="function">
    <text evidence="3">Catalyzes the formation of N(4)-acetylcytidine (ac(4)C) at the wobble position of elongator tRNA(Met), using acetate and ATP as substrates. First activates an acetate ion to form acetyladenylate (Ac-AMP) and then transfers the acetyl group to tRNA to form ac(4)C34.</text>
</comment>
<protein>
    <recommendedName>
        <fullName evidence="3">tRNA(Met) cytidine acetate ligase</fullName>
        <ecNumber evidence="3">6.3.4.-</ecNumber>
    </recommendedName>
</protein>
<dbReference type="OrthoDB" id="9769796at2"/>
<evidence type="ECO:0000256" key="3">
    <source>
        <dbReference type="HAMAP-Rule" id="MF_01539"/>
    </source>
</evidence>
<feature type="binding site" evidence="3">
    <location>
        <position position="161"/>
    </location>
    <ligand>
        <name>ATP</name>
        <dbReference type="ChEBI" id="CHEBI:30616"/>
    </ligand>
</feature>
<dbReference type="SUPFAM" id="SSF52374">
    <property type="entry name" value="Nucleotidylyl transferase"/>
    <property type="match status" value="1"/>
</dbReference>
<comment type="caution">
    <text evidence="3">Lacks conserved residue(s) required for the propagation of feature annotation.</text>
</comment>
<dbReference type="EC" id="6.3.4.-" evidence="3"/>
<name>A0A4R3K8H9_9BACI</name>
<dbReference type="GO" id="GO:0000049">
    <property type="term" value="F:tRNA binding"/>
    <property type="evidence" value="ECO:0007669"/>
    <property type="project" value="UniProtKB-KW"/>
</dbReference>
<keyword evidence="3" id="KW-0963">Cytoplasm</keyword>
<feature type="binding site" evidence="3">
    <location>
        <position position="186"/>
    </location>
    <ligand>
        <name>ATP</name>
        <dbReference type="ChEBI" id="CHEBI:30616"/>
    </ligand>
</feature>
<accession>A0A4R3K8H9</accession>
<evidence type="ECO:0000313" key="4">
    <source>
        <dbReference type="EMBL" id="TCS79230.1"/>
    </source>
</evidence>
<dbReference type="HAMAP" id="MF_01539">
    <property type="entry name" value="TmcAL"/>
    <property type="match status" value="1"/>
</dbReference>
<comment type="subcellular location">
    <subcellularLocation>
        <location evidence="3">Cytoplasm</location>
    </subcellularLocation>
</comment>
<dbReference type="RefSeq" id="WP_132770294.1">
    <property type="nucleotide sequence ID" value="NZ_SMAB01000022.1"/>
</dbReference>
<dbReference type="AlphaFoldDB" id="A0A4R3K8H9"/>
<keyword evidence="2 3" id="KW-0819">tRNA processing</keyword>
<keyword evidence="3" id="KW-0547">Nucleotide-binding</keyword>
<evidence type="ECO:0000256" key="1">
    <source>
        <dbReference type="ARBA" id="ARBA00022598"/>
    </source>
</evidence>
<organism evidence="4 5">
    <name type="scientific">Tepidibacillus fermentans</name>
    <dbReference type="NCBI Taxonomy" id="1281767"/>
    <lineage>
        <taxon>Bacteria</taxon>
        <taxon>Bacillati</taxon>
        <taxon>Bacillota</taxon>
        <taxon>Bacilli</taxon>
        <taxon>Bacillales</taxon>
        <taxon>Bacillaceae</taxon>
        <taxon>Tepidibacillus</taxon>
    </lineage>
</organism>
<reference evidence="4 5" key="1">
    <citation type="submission" date="2019-03" db="EMBL/GenBank/DDBJ databases">
        <title>Genomic Encyclopedia of Type Strains, Phase IV (KMG-IV): sequencing the most valuable type-strain genomes for metagenomic binning, comparative biology and taxonomic classification.</title>
        <authorList>
            <person name="Goeker M."/>
        </authorList>
    </citation>
    <scope>NUCLEOTIDE SEQUENCE [LARGE SCALE GENOMIC DNA]</scope>
    <source>
        <strain evidence="4 5">DSM 23802</strain>
    </source>
</reference>
<comment type="similarity">
    <text evidence="3">Belongs to the TmcAL family.</text>
</comment>
<evidence type="ECO:0000313" key="5">
    <source>
        <dbReference type="Proteomes" id="UP000295788"/>
    </source>
</evidence>
<dbReference type="PANTHER" id="PTHR37825">
    <property type="entry name" value="TRNA(MET) CYTIDINE ACETATE LIGASE"/>
    <property type="match status" value="1"/>
</dbReference>
<dbReference type="PANTHER" id="PTHR37825:SF1">
    <property type="entry name" value="TRNA(MET) CYTIDINE ACETATE LIGASE"/>
    <property type="match status" value="1"/>
</dbReference>
<dbReference type="NCBIfam" id="NF010191">
    <property type="entry name" value="PRK13670.1"/>
    <property type="match status" value="1"/>
</dbReference>
<keyword evidence="4" id="KW-0808">Transferase</keyword>
<keyword evidence="3" id="KW-0694">RNA-binding</keyword>
<dbReference type="EMBL" id="SMAB01000022">
    <property type="protein sequence ID" value="TCS79230.1"/>
    <property type="molecule type" value="Genomic_DNA"/>
</dbReference>
<sequence length="399" mass="46239">MTILGLIVEYNPFHNGHYYHLQKAKKITNAELIIAVMSGPFVQRGEPAIFDKWTRTRMALESGIDLVIELPVIYATQSANWFASGAIALLNHLKVSHLVFGSESNSIERLDQIANLLLNEPVSFQNTLKRYLSLGHSYPKAIALTLQEMQNGKEDFVLNPNDILGLQYLLQIKKHHSRMIALTIQRKSTQYHEQIFSNQTFASATAIRKAIQFNDEIERVIQYVPKVSQNLFYKSFVQRRFQYWENYYQTLKILILNQSIEQLKQIHGMVEGLESRLKESVNQAFSFEELISIVKTKRYTQAKLQRVFLHLLLNLTEDRVKAINVEKGPQYIRLLGFNQKGKSYLNQIKDELSIPLISKLSKIRSTMLDLDIQASQIYETGFKNPDYRLNEFQQKPIIL</sequence>
<keyword evidence="3" id="KW-0067">ATP-binding</keyword>
<dbReference type="GO" id="GO:0005524">
    <property type="term" value="F:ATP binding"/>
    <property type="evidence" value="ECO:0007669"/>
    <property type="project" value="UniProtKB-KW"/>
</dbReference>
<proteinExistence type="inferred from homology"/>
<dbReference type="Proteomes" id="UP000295788">
    <property type="component" value="Unassembled WGS sequence"/>
</dbReference>
<dbReference type="GO" id="GO:0006400">
    <property type="term" value="P:tRNA modification"/>
    <property type="evidence" value="ECO:0007669"/>
    <property type="project" value="UniProtKB-UniRule"/>
</dbReference>
<dbReference type="GO" id="GO:0016879">
    <property type="term" value="F:ligase activity, forming carbon-nitrogen bonds"/>
    <property type="evidence" value="ECO:0007669"/>
    <property type="project" value="UniProtKB-UniRule"/>
</dbReference>
<keyword evidence="1 3" id="KW-0436">Ligase</keyword>
<comment type="caution">
    <text evidence="4">The sequence shown here is derived from an EMBL/GenBank/DDBJ whole genome shotgun (WGS) entry which is preliminary data.</text>
</comment>
<dbReference type="GO" id="GO:0016740">
    <property type="term" value="F:transferase activity"/>
    <property type="evidence" value="ECO:0007669"/>
    <property type="project" value="UniProtKB-KW"/>
</dbReference>